<sequence>MISEMSSVALEWKPVETTKNIYGYYVYRSNFIKDGQKLKRVATLNNKYTSHYLDIDLVPDTQYLYAISVIGKNDTESKASQSIEVITKPRLKSVSFITAVSQLPRQVKLLWRPHQNKRVDKYIIERLSPKDSKFKRIKTIKHRLQVEYIDKNLLDNSQYTYRVQVLTFDKIKSFYSQVVKATTKDIPNNITNIHATTNLPKIIKLRWEKPNNINNLKSYVIYASNRENSNFSKVTILNNVNITEFTHKIDYDNKKKFYKITTVDKDDLESSKKISPILGKTLAPPAPPIITAGTIKNNEVFLEWSAGDERAITYNIHKTIKKSFISRTTKIINNITSSSFNDKKVTRGITYIYTLEAVDKFGLVSRKTNSVILTLPLQESSSATPTNK</sequence>
<name>A0A3B1E2C4_9ZZZZ</name>
<dbReference type="SMART" id="SM00060">
    <property type="entry name" value="FN3"/>
    <property type="match status" value="2"/>
</dbReference>
<dbReference type="InterPro" id="IPR036116">
    <property type="entry name" value="FN3_sf"/>
</dbReference>
<feature type="domain" description="Fibronectin type-III" evidence="2">
    <location>
        <begin position="93"/>
        <end position="186"/>
    </location>
</feature>
<dbReference type="PANTHER" id="PTHR46708">
    <property type="entry name" value="TENASCIN"/>
    <property type="match status" value="1"/>
</dbReference>
<feature type="domain" description="Fibronectin type-III" evidence="2">
    <location>
        <begin position="284"/>
        <end position="378"/>
    </location>
</feature>
<dbReference type="InterPro" id="IPR050991">
    <property type="entry name" value="ECM_Regulatory_Proteins"/>
</dbReference>
<reference evidence="3" key="1">
    <citation type="submission" date="2018-10" db="EMBL/GenBank/DDBJ databases">
        <authorList>
            <person name="Aoki K."/>
        </authorList>
    </citation>
    <scope>NUCLEOTIDE SEQUENCE</scope>
</reference>
<dbReference type="EMBL" id="UOYO01000047">
    <property type="protein sequence ID" value="VAY88179.1"/>
    <property type="molecule type" value="Genomic_DNA"/>
</dbReference>
<evidence type="ECO:0000313" key="3">
    <source>
        <dbReference type="EMBL" id="VAY88179.1"/>
    </source>
</evidence>
<protein>
    <submittedName>
        <fullName evidence="3">Fibronectin domain-containing lipoprotein</fullName>
    </submittedName>
</protein>
<feature type="domain" description="Fibronectin type-III" evidence="2">
    <location>
        <begin position="1"/>
        <end position="90"/>
    </location>
</feature>
<organism evidence="3">
    <name type="scientific">hydrothermal vent metagenome</name>
    <dbReference type="NCBI Taxonomy" id="652676"/>
    <lineage>
        <taxon>unclassified sequences</taxon>
        <taxon>metagenomes</taxon>
        <taxon>ecological metagenomes</taxon>
    </lineage>
</organism>
<keyword evidence="1" id="KW-0677">Repeat</keyword>
<keyword evidence="3" id="KW-0449">Lipoprotein</keyword>
<evidence type="ECO:0000259" key="2">
    <source>
        <dbReference type="PROSITE" id="PS50853"/>
    </source>
</evidence>
<dbReference type="Gene3D" id="2.60.40.10">
    <property type="entry name" value="Immunoglobulins"/>
    <property type="match status" value="4"/>
</dbReference>
<gene>
    <name evidence="3" type="ORF">MNB_ARC-1_1360</name>
</gene>
<dbReference type="InterPro" id="IPR013783">
    <property type="entry name" value="Ig-like_fold"/>
</dbReference>
<dbReference type="PANTHER" id="PTHR46708:SF2">
    <property type="entry name" value="FIBRONECTIN TYPE-III DOMAIN-CONTAINING PROTEIN"/>
    <property type="match status" value="1"/>
</dbReference>
<dbReference type="SUPFAM" id="SSF49265">
    <property type="entry name" value="Fibronectin type III"/>
    <property type="match status" value="3"/>
</dbReference>
<evidence type="ECO:0000256" key="1">
    <source>
        <dbReference type="ARBA" id="ARBA00022737"/>
    </source>
</evidence>
<dbReference type="CDD" id="cd00063">
    <property type="entry name" value="FN3"/>
    <property type="match status" value="1"/>
</dbReference>
<dbReference type="InterPro" id="IPR003961">
    <property type="entry name" value="FN3_dom"/>
</dbReference>
<dbReference type="AlphaFoldDB" id="A0A3B1E2C4"/>
<dbReference type="PROSITE" id="PS50853">
    <property type="entry name" value="FN3"/>
    <property type="match status" value="3"/>
</dbReference>
<accession>A0A3B1E2C4</accession>
<proteinExistence type="predicted"/>